<evidence type="ECO:0000313" key="2">
    <source>
        <dbReference type="EMBL" id="GHA99762.1"/>
    </source>
</evidence>
<comment type="caution">
    <text evidence="2">The sequence shown here is derived from an EMBL/GenBank/DDBJ whole genome shotgun (WGS) entry which is preliminary data.</text>
</comment>
<keyword evidence="1" id="KW-1133">Transmembrane helix</keyword>
<reference evidence="2" key="2">
    <citation type="submission" date="2020-09" db="EMBL/GenBank/DDBJ databases">
        <authorList>
            <person name="Sun Q."/>
            <person name="Kim S."/>
        </authorList>
    </citation>
    <scope>NUCLEOTIDE SEQUENCE</scope>
    <source>
        <strain evidence="2">KCTC 32513</strain>
    </source>
</reference>
<sequence length="122" mass="13239">MTQMLATIFGVYMLCAGLGCVINKGWAGRILDGMEESDAHIYLTGAIVLIAGTALILNHNIWVGWKSVMVSLIGWGAAIEGAMMLIYPKFLFKISRGLLFNDKVVPMFGVATMMLGAALIWL</sequence>
<name>A0A8J3G352_9PROT</name>
<feature type="transmembrane region" description="Helical" evidence="1">
    <location>
        <begin position="104"/>
        <end position="121"/>
    </location>
</feature>
<evidence type="ECO:0000313" key="3">
    <source>
        <dbReference type="Proteomes" id="UP000634004"/>
    </source>
</evidence>
<reference evidence="2" key="1">
    <citation type="journal article" date="2014" name="Int. J. Syst. Evol. Microbiol.">
        <title>Complete genome sequence of Corynebacterium casei LMG S-19264T (=DSM 44701T), isolated from a smear-ripened cheese.</title>
        <authorList>
            <consortium name="US DOE Joint Genome Institute (JGI-PGF)"/>
            <person name="Walter F."/>
            <person name="Albersmeier A."/>
            <person name="Kalinowski J."/>
            <person name="Ruckert C."/>
        </authorList>
    </citation>
    <scope>NUCLEOTIDE SEQUENCE</scope>
    <source>
        <strain evidence="2">KCTC 32513</strain>
    </source>
</reference>
<dbReference type="Proteomes" id="UP000634004">
    <property type="component" value="Unassembled WGS sequence"/>
</dbReference>
<feature type="transmembrane region" description="Helical" evidence="1">
    <location>
        <begin position="6"/>
        <end position="27"/>
    </location>
</feature>
<feature type="transmembrane region" description="Helical" evidence="1">
    <location>
        <begin position="69"/>
        <end position="92"/>
    </location>
</feature>
<keyword evidence="1" id="KW-0812">Transmembrane</keyword>
<keyword evidence="3" id="KW-1185">Reference proteome</keyword>
<protein>
    <submittedName>
        <fullName evidence="2">Uncharacterized protein</fullName>
    </submittedName>
</protein>
<accession>A0A8J3G352</accession>
<evidence type="ECO:0000256" key="1">
    <source>
        <dbReference type="SAM" id="Phobius"/>
    </source>
</evidence>
<dbReference type="EMBL" id="BMZH01000010">
    <property type="protein sequence ID" value="GHA99762.1"/>
    <property type="molecule type" value="Genomic_DNA"/>
</dbReference>
<organism evidence="2 3">
    <name type="scientific">Algimonas arctica</name>
    <dbReference type="NCBI Taxonomy" id="1479486"/>
    <lineage>
        <taxon>Bacteria</taxon>
        <taxon>Pseudomonadati</taxon>
        <taxon>Pseudomonadota</taxon>
        <taxon>Alphaproteobacteria</taxon>
        <taxon>Maricaulales</taxon>
        <taxon>Robiginitomaculaceae</taxon>
        <taxon>Algimonas</taxon>
    </lineage>
</organism>
<proteinExistence type="predicted"/>
<dbReference type="AlphaFoldDB" id="A0A8J3G352"/>
<dbReference type="RefSeq" id="WP_189498620.1">
    <property type="nucleotide sequence ID" value="NZ_BMZH01000010.1"/>
</dbReference>
<gene>
    <name evidence="2" type="ORF">GCM10009069_23220</name>
</gene>
<feature type="transmembrane region" description="Helical" evidence="1">
    <location>
        <begin position="39"/>
        <end position="57"/>
    </location>
</feature>
<keyword evidence="1" id="KW-0472">Membrane</keyword>